<dbReference type="PANTHER" id="PTHR38339">
    <property type="entry name" value="TRANSGLUTAMINASE DOMAIN PROTEIN"/>
    <property type="match status" value="1"/>
</dbReference>
<evidence type="ECO:0000313" key="2">
    <source>
        <dbReference type="EMBL" id="GLK75605.1"/>
    </source>
</evidence>
<dbReference type="AlphaFoldDB" id="A0A9W6JGW1"/>
<evidence type="ECO:0000313" key="3">
    <source>
        <dbReference type="Proteomes" id="UP001143364"/>
    </source>
</evidence>
<dbReference type="EMBL" id="BSFK01000005">
    <property type="protein sequence ID" value="GLK75605.1"/>
    <property type="molecule type" value="Genomic_DNA"/>
</dbReference>
<comment type="caution">
    <text evidence="2">The sequence shown here is derived from an EMBL/GenBank/DDBJ whole genome shotgun (WGS) entry which is preliminary data.</text>
</comment>
<reference evidence="2" key="1">
    <citation type="journal article" date="2014" name="Int. J. Syst. Evol. Microbiol.">
        <title>Complete genome sequence of Corynebacterium casei LMG S-19264T (=DSM 44701T), isolated from a smear-ripened cheese.</title>
        <authorList>
            <consortium name="US DOE Joint Genome Institute (JGI-PGF)"/>
            <person name="Walter F."/>
            <person name="Albersmeier A."/>
            <person name="Kalinowski J."/>
            <person name="Ruckert C."/>
        </authorList>
    </citation>
    <scope>NUCLEOTIDE SEQUENCE</scope>
    <source>
        <strain evidence="2">VKM B-2555</strain>
    </source>
</reference>
<dbReference type="PROSITE" id="PS51318">
    <property type="entry name" value="TAT"/>
    <property type="match status" value="1"/>
</dbReference>
<name>A0A9W6JGW1_9HYPH</name>
<accession>A0A9W6JGW1</accession>
<proteinExistence type="predicted"/>
<dbReference type="Proteomes" id="UP001143364">
    <property type="component" value="Unassembled WGS sequence"/>
</dbReference>
<gene>
    <name evidence="2" type="ORF">GCM10008171_08590</name>
</gene>
<reference evidence="2" key="2">
    <citation type="submission" date="2023-01" db="EMBL/GenBank/DDBJ databases">
        <authorList>
            <person name="Sun Q."/>
            <person name="Evtushenko L."/>
        </authorList>
    </citation>
    <scope>NUCLEOTIDE SEQUENCE</scope>
    <source>
        <strain evidence="2">VKM B-2555</strain>
    </source>
</reference>
<dbReference type="Gene3D" id="3.10.620.30">
    <property type="match status" value="1"/>
</dbReference>
<dbReference type="PANTHER" id="PTHR38339:SF1">
    <property type="entry name" value="TRANSGLUTAMINASE-LIKE DOMAIN-CONTAINING PROTEIN"/>
    <property type="match status" value="1"/>
</dbReference>
<dbReference type="InterPro" id="IPR038765">
    <property type="entry name" value="Papain-like_cys_pep_sf"/>
</dbReference>
<dbReference type="InterPro" id="IPR006311">
    <property type="entry name" value="TAT_signal"/>
</dbReference>
<feature type="domain" description="Transglutaminase-like" evidence="1">
    <location>
        <begin position="201"/>
        <end position="276"/>
    </location>
</feature>
<sequence length="364" mass="38431">MMDRRTLLQSGVAAAALAAVPTIGRAQGAPAFAPKPGAWRTFEIRTEVELPPTKGAARVWVPTANFRADDWTRPEGSSFDGNAAQAKLVEGGAGLVQAEWREGAEAPKLAVVSRVATRDRSVDLAATGAPALSSADREAYLAATELIPTDGVVRKTALSIVGGAATDREKVRAIYEWVVANTFRDAKVRGCGLGDVASMLESGNLGGKCADLNALFVGLVRAVGVPARDIYGIRVAPSRFGYKSLGANSETITKAQHCRAEVWLDGPGWVPADPADVRKVALEEPPANLKLDDPKVDAARAALLGAWETNWIAFNDAHDVALPGSSGPKLGFLMYPQAETAAGRLDCLDADGFRYRITAKEITA</sequence>
<evidence type="ECO:0000259" key="1">
    <source>
        <dbReference type="SMART" id="SM00460"/>
    </source>
</evidence>
<organism evidence="2 3">
    <name type="scientific">Methylopila jiangsuensis</name>
    <dbReference type="NCBI Taxonomy" id="586230"/>
    <lineage>
        <taxon>Bacteria</taxon>
        <taxon>Pseudomonadati</taxon>
        <taxon>Pseudomonadota</taxon>
        <taxon>Alphaproteobacteria</taxon>
        <taxon>Hyphomicrobiales</taxon>
        <taxon>Methylopilaceae</taxon>
        <taxon>Methylopila</taxon>
    </lineage>
</organism>
<protein>
    <submittedName>
        <fullName evidence="2">Transglutaminase</fullName>
    </submittedName>
</protein>
<dbReference type="Pfam" id="PF01841">
    <property type="entry name" value="Transglut_core"/>
    <property type="match status" value="1"/>
</dbReference>
<keyword evidence="3" id="KW-1185">Reference proteome</keyword>
<dbReference type="SMART" id="SM00460">
    <property type="entry name" value="TGc"/>
    <property type="match status" value="1"/>
</dbReference>
<dbReference type="SUPFAM" id="SSF54001">
    <property type="entry name" value="Cysteine proteinases"/>
    <property type="match status" value="1"/>
</dbReference>
<dbReference type="InterPro" id="IPR002931">
    <property type="entry name" value="Transglutaminase-like"/>
</dbReference>